<evidence type="ECO:0000313" key="3">
    <source>
        <dbReference type="Proteomes" id="UP000518266"/>
    </source>
</evidence>
<comment type="caution">
    <text evidence="2">The sequence shown here is derived from an EMBL/GenBank/DDBJ whole genome shotgun (WGS) entry which is preliminary data.</text>
</comment>
<accession>A0A7J5YSX6</accession>
<evidence type="ECO:0000313" key="2">
    <source>
        <dbReference type="EMBL" id="KAF3852694.1"/>
    </source>
</evidence>
<dbReference type="EMBL" id="JAAKFY010000009">
    <property type="protein sequence ID" value="KAF3852694.1"/>
    <property type="molecule type" value="Genomic_DNA"/>
</dbReference>
<evidence type="ECO:0000256" key="1">
    <source>
        <dbReference type="SAM" id="Phobius"/>
    </source>
</evidence>
<dbReference type="Proteomes" id="UP000518266">
    <property type="component" value="Unassembled WGS sequence"/>
</dbReference>
<reference evidence="2 3" key="1">
    <citation type="submission" date="2020-03" db="EMBL/GenBank/DDBJ databases">
        <title>Dissostichus mawsoni Genome sequencing and assembly.</title>
        <authorList>
            <person name="Park H."/>
        </authorList>
    </citation>
    <scope>NUCLEOTIDE SEQUENCE [LARGE SCALE GENOMIC DNA]</scope>
    <source>
        <strain evidence="2">DM0001</strain>
        <tissue evidence="2">Muscle</tissue>
    </source>
</reference>
<organism evidence="2 3">
    <name type="scientific">Dissostichus mawsoni</name>
    <name type="common">Antarctic cod</name>
    <dbReference type="NCBI Taxonomy" id="36200"/>
    <lineage>
        <taxon>Eukaryota</taxon>
        <taxon>Metazoa</taxon>
        <taxon>Chordata</taxon>
        <taxon>Craniata</taxon>
        <taxon>Vertebrata</taxon>
        <taxon>Euteleostomi</taxon>
        <taxon>Actinopterygii</taxon>
        <taxon>Neopterygii</taxon>
        <taxon>Teleostei</taxon>
        <taxon>Neoteleostei</taxon>
        <taxon>Acanthomorphata</taxon>
        <taxon>Eupercaria</taxon>
        <taxon>Perciformes</taxon>
        <taxon>Notothenioidei</taxon>
        <taxon>Nototheniidae</taxon>
        <taxon>Dissostichus</taxon>
    </lineage>
</organism>
<keyword evidence="1" id="KW-1133">Transmembrane helix</keyword>
<name>A0A7J5YSX6_DISMA</name>
<dbReference type="AlphaFoldDB" id="A0A7J5YSX6"/>
<gene>
    <name evidence="2" type="ORF">F7725_006049</name>
</gene>
<feature type="transmembrane region" description="Helical" evidence="1">
    <location>
        <begin position="21"/>
        <end position="40"/>
    </location>
</feature>
<proteinExistence type="predicted"/>
<protein>
    <submittedName>
        <fullName evidence="2">Uncharacterized protein</fullName>
    </submittedName>
</protein>
<keyword evidence="3" id="KW-1185">Reference proteome</keyword>
<keyword evidence="1" id="KW-0812">Transmembrane</keyword>
<keyword evidence="1" id="KW-0472">Membrane</keyword>
<sequence>MIRSAHLIHRKTEREMTARRTTGIVTAAALGLTVNILEVWSSNGGSSRASASVRTLISFISEDGGKVVPSEDVTQ</sequence>